<gene>
    <name evidence="2" type="ORF">KIL84_005408</name>
</gene>
<dbReference type="EMBL" id="JAHDVG010000468">
    <property type="protein sequence ID" value="KAH1181682.1"/>
    <property type="molecule type" value="Genomic_DNA"/>
</dbReference>
<name>A0A9D3XL66_9SAUR</name>
<evidence type="ECO:0000256" key="1">
    <source>
        <dbReference type="SAM" id="MobiDB-lite"/>
    </source>
</evidence>
<evidence type="ECO:0000313" key="2">
    <source>
        <dbReference type="EMBL" id="KAH1181682.1"/>
    </source>
</evidence>
<organism evidence="2 3">
    <name type="scientific">Mauremys mutica</name>
    <name type="common">yellowpond turtle</name>
    <dbReference type="NCBI Taxonomy" id="74926"/>
    <lineage>
        <taxon>Eukaryota</taxon>
        <taxon>Metazoa</taxon>
        <taxon>Chordata</taxon>
        <taxon>Craniata</taxon>
        <taxon>Vertebrata</taxon>
        <taxon>Euteleostomi</taxon>
        <taxon>Archelosauria</taxon>
        <taxon>Testudinata</taxon>
        <taxon>Testudines</taxon>
        <taxon>Cryptodira</taxon>
        <taxon>Durocryptodira</taxon>
        <taxon>Testudinoidea</taxon>
        <taxon>Geoemydidae</taxon>
        <taxon>Geoemydinae</taxon>
        <taxon>Mauremys</taxon>
    </lineage>
</organism>
<comment type="caution">
    <text evidence="2">The sequence shown here is derived from an EMBL/GenBank/DDBJ whole genome shotgun (WGS) entry which is preliminary data.</text>
</comment>
<keyword evidence="3" id="KW-1185">Reference proteome</keyword>
<proteinExistence type="predicted"/>
<evidence type="ECO:0000313" key="3">
    <source>
        <dbReference type="Proteomes" id="UP000827986"/>
    </source>
</evidence>
<sequence length="101" mass="11101">MAQIIKTPRGREVVIVPHTEIWSLCHHLLPLPLHDSGGVGGRLGQTRAALRSCAPGHKAQPRELSLVAATVVWAYSATCHSREQDLTPRIQPRASHNTKMK</sequence>
<dbReference type="AlphaFoldDB" id="A0A9D3XL66"/>
<protein>
    <submittedName>
        <fullName evidence="2">Uncharacterized protein</fullName>
    </submittedName>
</protein>
<dbReference type="Proteomes" id="UP000827986">
    <property type="component" value="Unassembled WGS sequence"/>
</dbReference>
<accession>A0A9D3XL66</accession>
<feature type="region of interest" description="Disordered" evidence="1">
    <location>
        <begin position="82"/>
        <end position="101"/>
    </location>
</feature>
<reference evidence="2" key="1">
    <citation type="submission" date="2021-09" db="EMBL/GenBank/DDBJ databases">
        <title>The genome of Mauremys mutica provides insights into the evolution of semi-aquatic lifestyle.</title>
        <authorList>
            <person name="Gong S."/>
            <person name="Gao Y."/>
        </authorList>
    </citation>
    <scope>NUCLEOTIDE SEQUENCE</scope>
    <source>
        <strain evidence="2">MM-2020</strain>
        <tissue evidence="2">Muscle</tissue>
    </source>
</reference>